<evidence type="ECO:0000256" key="1">
    <source>
        <dbReference type="ARBA" id="ARBA00001947"/>
    </source>
</evidence>
<sequence length="252" mass="27434">MDQMTWPEWKEKVAAGAPILIPVGSTEQHGPQLPLGTDVVIPRSICQRVAPAIGAIVAPAIAYGYKSHPKSGGGQAFPGTTSLDAHTLALVIHDIVCDLGQHGARRIALINGHFENAWPIVEGLNLAMRDLKRDGITDMVLLRLELGDFLYPETLTRIFPNGFPGTELEHASLLETSLMLALSPDLVRQERIPTDGPAKFPLYDRLPFDQTLVPPSGVLADARGSRAEIGEWMLRDHEELVTKALREGFGLS</sequence>
<organism evidence="6 7">
    <name type="scientific">Acidocella aminolytica 101 = DSM 11237</name>
    <dbReference type="NCBI Taxonomy" id="1120923"/>
    <lineage>
        <taxon>Bacteria</taxon>
        <taxon>Pseudomonadati</taxon>
        <taxon>Pseudomonadota</taxon>
        <taxon>Alphaproteobacteria</taxon>
        <taxon>Acetobacterales</taxon>
        <taxon>Acidocellaceae</taxon>
        <taxon>Acidocella</taxon>
    </lineage>
</organism>
<name>A0A0D6PF95_9PROT</name>
<protein>
    <submittedName>
        <fullName evidence="6">Creatininase</fullName>
    </submittedName>
</protein>
<dbReference type="Proteomes" id="UP000032668">
    <property type="component" value="Unassembled WGS sequence"/>
</dbReference>
<dbReference type="Pfam" id="PF02633">
    <property type="entry name" value="Creatininase"/>
    <property type="match status" value="1"/>
</dbReference>
<dbReference type="AlphaFoldDB" id="A0A0D6PF95"/>
<keyword evidence="3" id="KW-0378">Hydrolase</keyword>
<keyword evidence="4" id="KW-0862">Zinc</keyword>
<keyword evidence="2" id="KW-0479">Metal-binding</keyword>
<keyword evidence="7" id="KW-1185">Reference proteome</keyword>
<dbReference type="PANTHER" id="PTHR35005">
    <property type="entry name" value="3-DEHYDRO-SCYLLO-INOSOSE HYDROLASE"/>
    <property type="match status" value="1"/>
</dbReference>
<dbReference type="EMBL" id="BANC01000044">
    <property type="protein sequence ID" value="GAN80337.1"/>
    <property type="molecule type" value="Genomic_DNA"/>
</dbReference>
<evidence type="ECO:0000256" key="2">
    <source>
        <dbReference type="ARBA" id="ARBA00022723"/>
    </source>
</evidence>
<dbReference type="GO" id="GO:0006602">
    <property type="term" value="P:creatinine catabolic process"/>
    <property type="evidence" value="ECO:0007669"/>
    <property type="project" value="InterPro"/>
</dbReference>
<accession>A0A0D6PF95</accession>
<dbReference type="GO" id="GO:0016811">
    <property type="term" value="F:hydrolase activity, acting on carbon-nitrogen (but not peptide) bonds, in linear amides"/>
    <property type="evidence" value="ECO:0007669"/>
    <property type="project" value="TreeGrafter"/>
</dbReference>
<dbReference type="GO" id="GO:0047789">
    <property type="term" value="F:creatininase activity"/>
    <property type="evidence" value="ECO:0007669"/>
    <property type="project" value="InterPro"/>
</dbReference>
<dbReference type="GO" id="GO:0006601">
    <property type="term" value="P:creatine biosynthetic process"/>
    <property type="evidence" value="ECO:0007669"/>
    <property type="project" value="InterPro"/>
</dbReference>
<evidence type="ECO:0000256" key="5">
    <source>
        <dbReference type="ARBA" id="ARBA00024029"/>
    </source>
</evidence>
<dbReference type="InterPro" id="IPR003785">
    <property type="entry name" value="Creatininase/forma_Hydrolase"/>
</dbReference>
<gene>
    <name evidence="6" type="ORF">Aam_045_011</name>
</gene>
<proteinExistence type="inferred from homology"/>
<evidence type="ECO:0000256" key="4">
    <source>
        <dbReference type="ARBA" id="ARBA00022833"/>
    </source>
</evidence>
<reference evidence="6 7" key="1">
    <citation type="submission" date="2012-11" db="EMBL/GenBank/DDBJ databases">
        <title>Whole genome sequence of Acidocella aminolytica 101 = DSM 11237.</title>
        <authorList>
            <person name="Azuma Y."/>
            <person name="Higashiura N."/>
            <person name="Hirakawa H."/>
            <person name="Matsushita K."/>
        </authorList>
    </citation>
    <scope>NUCLEOTIDE SEQUENCE [LARGE SCALE GENOMIC DNA]</scope>
    <source>
        <strain evidence="7">101 / DSM 11237</strain>
    </source>
</reference>
<dbReference type="SUPFAM" id="SSF102215">
    <property type="entry name" value="Creatininase"/>
    <property type="match status" value="1"/>
</dbReference>
<dbReference type="PANTHER" id="PTHR35005:SF1">
    <property type="entry name" value="2-AMINO-5-FORMYLAMINO-6-RIBOSYLAMINOPYRIMIDIN-4(3H)-ONE 5'-MONOPHOSPHATE DEFORMYLASE"/>
    <property type="match status" value="1"/>
</dbReference>
<dbReference type="STRING" id="1120923.SAMN02746095_00054"/>
<evidence type="ECO:0000313" key="7">
    <source>
        <dbReference type="Proteomes" id="UP000032668"/>
    </source>
</evidence>
<evidence type="ECO:0000313" key="6">
    <source>
        <dbReference type="EMBL" id="GAN80337.1"/>
    </source>
</evidence>
<dbReference type="GO" id="GO:0046872">
    <property type="term" value="F:metal ion binding"/>
    <property type="evidence" value="ECO:0007669"/>
    <property type="project" value="UniProtKB-KW"/>
</dbReference>
<dbReference type="RefSeq" id="WP_241869372.1">
    <property type="nucleotide sequence ID" value="NZ_BANC01000044.1"/>
</dbReference>
<comment type="similarity">
    <text evidence="5">Belongs to the creatininase superfamily.</text>
</comment>
<comment type="cofactor">
    <cofactor evidence="1">
        <name>Zn(2+)</name>
        <dbReference type="ChEBI" id="CHEBI:29105"/>
    </cofactor>
</comment>
<evidence type="ECO:0000256" key="3">
    <source>
        <dbReference type="ARBA" id="ARBA00022801"/>
    </source>
</evidence>
<dbReference type="GO" id="GO:0009231">
    <property type="term" value="P:riboflavin biosynthetic process"/>
    <property type="evidence" value="ECO:0007669"/>
    <property type="project" value="TreeGrafter"/>
</dbReference>
<dbReference type="InterPro" id="IPR024087">
    <property type="entry name" value="Creatininase-like_sf"/>
</dbReference>
<dbReference type="NCBIfam" id="TIGR04448">
    <property type="entry name" value="creatininase"/>
    <property type="match status" value="1"/>
</dbReference>
<comment type="caution">
    <text evidence="6">The sequence shown here is derived from an EMBL/GenBank/DDBJ whole genome shotgun (WGS) entry which is preliminary data.</text>
</comment>
<dbReference type="Gene3D" id="3.40.50.10310">
    <property type="entry name" value="Creatininase"/>
    <property type="match status" value="1"/>
</dbReference>
<dbReference type="InterPro" id="IPR031034">
    <property type="entry name" value="Creatininase"/>
</dbReference>